<sequence>MVTWFHDYTPVLQFMLVKLDRLTFVLQQVFLNMQAFNFLDLVAIEASAGSEAIMVTWFHDYTPVLQFMLVKLDRLTFVLQQVFLNV</sequence>
<evidence type="ECO:0000313" key="2">
    <source>
        <dbReference type="Proteomes" id="UP000237271"/>
    </source>
</evidence>
<gene>
    <name evidence="1" type="ORF">PHPALM_37073</name>
</gene>
<name>A0A2P4WYC6_9STRA</name>
<organism evidence="1 2">
    <name type="scientific">Phytophthora palmivora</name>
    <dbReference type="NCBI Taxonomy" id="4796"/>
    <lineage>
        <taxon>Eukaryota</taxon>
        <taxon>Sar</taxon>
        <taxon>Stramenopiles</taxon>
        <taxon>Oomycota</taxon>
        <taxon>Peronosporomycetes</taxon>
        <taxon>Peronosporales</taxon>
        <taxon>Peronosporaceae</taxon>
        <taxon>Phytophthora</taxon>
    </lineage>
</organism>
<reference evidence="1 2" key="1">
    <citation type="journal article" date="2017" name="Genome Biol. Evol.">
        <title>Phytophthora megakarya and P. palmivora, closely related causal agents of cacao black pod rot, underwent increases in genome sizes and gene numbers by different mechanisms.</title>
        <authorList>
            <person name="Ali S.S."/>
            <person name="Shao J."/>
            <person name="Lary D.J."/>
            <person name="Kronmiller B."/>
            <person name="Shen D."/>
            <person name="Strem M.D."/>
            <person name="Amoako-Attah I."/>
            <person name="Akrofi A.Y."/>
            <person name="Begoude B.A."/>
            <person name="Ten Hoopen G.M."/>
            <person name="Coulibaly K."/>
            <person name="Kebe B.I."/>
            <person name="Melnick R.L."/>
            <person name="Guiltinan M.J."/>
            <person name="Tyler B.M."/>
            <person name="Meinhardt L.W."/>
            <person name="Bailey B.A."/>
        </authorList>
    </citation>
    <scope>NUCLEOTIDE SEQUENCE [LARGE SCALE GENOMIC DNA]</scope>
    <source>
        <strain evidence="2">sbr112.9</strain>
    </source>
</reference>
<proteinExistence type="predicted"/>
<keyword evidence="2" id="KW-1185">Reference proteome</keyword>
<dbReference type="EMBL" id="NCKW01020286">
    <property type="protein sequence ID" value="POM58295.1"/>
    <property type="molecule type" value="Genomic_DNA"/>
</dbReference>
<comment type="caution">
    <text evidence="1">The sequence shown here is derived from an EMBL/GenBank/DDBJ whole genome shotgun (WGS) entry which is preliminary data.</text>
</comment>
<protein>
    <submittedName>
        <fullName evidence="1">Uncharacterized protein</fullName>
    </submittedName>
</protein>
<dbReference type="Proteomes" id="UP000237271">
    <property type="component" value="Unassembled WGS sequence"/>
</dbReference>
<evidence type="ECO:0000313" key="1">
    <source>
        <dbReference type="EMBL" id="POM58295.1"/>
    </source>
</evidence>
<accession>A0A2P4WYC6</accession>
<dbReference type="AlphaFoldDB" id="A0A2P4WYC6"/>